<dbReference type="AlphaFoldDB" id="A0A0Q0XQJ6"/>
<name>A0A0Q0XQJ6_9FLAO</name>
<dbReference type="RefSeq" id="WP_055397475.1">
    <property type="nucleotide sequence ID" value="NZ_LCTZ01000002.1"/>
</dbReference>
<gene>
    <name evidence="1" type="ORF">AAY42_17305</name>
</gene>
<accession>A0A0Q0XQJ6</accession>
<dbReference type="EMBL" id="LCTZ01000002">
    <property type="protein sequence ID" value="KQC31433.1"/>
    <property type="molecule type" value="Genomic_DNA"/>
</dbReference>
<dbReference type="STRING" id="346185.AAY42_17305"/>
<proteinExistence type="predicted"/>
<evidence type="ECO:0000313" key="2">
    <source>
        <dbReference type="Proteomes" id="UP000050827"/>
    </source>
</evidence>
<organism evidence="1 2">
    <name type="scientific">Flagellimonas eckloniae</name>
    <dbReference type="NCBI Taxonomy" id="346185"/>
    <lineage>
        <taxon>Bacteria</taxon>
        <taxon>Pseudomonadati</taxon>
        <taxon>Bacteroidota</taxon>
        <taxon>Flavobacteriia</taxon>
        <taxon>Flavobacteriales</taxon>
        <taxon>Flavobacteriaceae</taxon>
        <taxon>Flagellimonas</taxon>
    </lineage>
</organism>
<reference evidence="1 2" key="1">
    <citation type="submission" date="2015-04" db="EMBL/GenBank/DDBJ databases">
        <title>Complete genome of flavobacterium.</title>
        <authorList>
            <person name="Kwon Y.M."/>
            <person name="Kim S.-J."/>
        </authorList>
    </citation>
    <scope>NUCLEOTIDE SEQUENCE [LARGE SCALE GENOMIC DNA]</scope>
    <source>
        <strain evidence="1 2">DK169</strain>
    </source>
</reference>
<dbReference type="OrthoDB" id="9848280at2"/>
<keyword evidence="2" id="KW-1185">Reference proteome</keyword>
<dbReference type="Proteomes" id="UP000050827">
    <property type="component" value="Unassembled WGS sequence"/>
</dbReference>
<protein>
    <submittedName>
        <fullName evidence="1">Uncharacterized protein</fullName>
    </submittedName>
</protein>
<sequence length="104" mass="11956">MDDEQKLELMKSLVDAPERPGYLPTPSVYADDPYVEVPIQVTKYVEALEGKIELEADGRMRIDHYLNLLKQYSLDHLMISKPTVFQTYSEEQIEAVQDGINDSH</sequence>
<evidence type="ECO:0000313" key="1">
    <source>
        <dbReference type="EMBL" id="KQC31433.1"/>
    </source>
</evidence>
<comment type="caution">
    <text evidence="1">The sequence shown here is derived from an EMBL/GenBank/DDBJ whole genome shotgun (WGS) entry which is preliminary data.</text>
</comment>